<comment type="function">
    <text evidence="9">Probably acts as a heme chaperone, transferring heme to an unknown acceptor. Binds one molecule of heme per monomer, possibly covalently. Binds 1 [4Fe-4S] cluster. The cluster is coordinated with 3 cysteines and an exchangeable S-adenosyl-L-methionine.</text>
</comment>
<dbReference type="Gene3D" id="3.20.20.70">
    <property type="entry name" value="Aldolase class I"/>
    <property type="match status" value="1"/>
</dbReference>
<dbReference type="GO" id="GO:0046872">
    <property type="term" value="F:metal ion binding"/>
    <property type="evidence" value="ECO:0007669"/>
    <property type="project" value="UniProtKB-UniRule"/>
</dbReference>
<sequence>MDKKKRIDRGTWKKELRLYVHVPFCVRKCYYCDFLSGPSNQEGIDTYFEALYKEINSYKNRGDDYRISSVFIGGGTPSCVDSGKIVRTLEELKNVFEFKKEAEITIEVNPGTVEMDSIADNKLLNYKKAGINRLSFGLQSTIDSELKLLGRIHTYAQFEDNYKLARNLGFNNINIDLMSALPGQNIKTWEEGLVKICKLEPEHISAYSLIIEEGTPFYEMYGPEGRMKDKLPSEEEEGEIYNLTREILLSAGYQRYEISNYAKQGYECSHNLAYWEVDNYLGLGLGAASLINNQRFHNTYKLEEYLDLILNNNTKLNSLDSTNTNLEYDPFNIRKDIEVLSKNQQMEEFMFLGLRKTKGISKETFYNKFGLSIYEIYGNVLNKLEKQGLITTDDKRIWLTDYGIDISNRVLADFLLD</sequence>
<dbReference type="InterPro" id="IPR010723">
    <property type="entry name" value="HemN_C"/>
</dbReference>
<dbReference type="SFLD" id="SFLDF00288">
    <property type="entry name" value="HemN-like__clustered_with_nucl"/>
    <property type="match status" value="1"/>
</dbReference>
<gene>
    <name evidence="11" type="ORF">SD1D_1032</name>
</gene>
<dbReference type="KEGG" id="hsd:SD1D_1032"/>
<dbReference type="GO" id="GO:0006779">
    <property type="term" value="P:porphyrin-containing compound biosynthetic process"/>
    <property type="evidence" value="ECO:0007669"/>
    <property type="project" value="InterPro"/>
</dbReference>
<dbReference type="SFLD" id="SFLDG01065">
    <property type="entry name" value="anaerobic_coproporphyrinogen-I"/>
    <property type="match status" value="1"/>
</dbReference>
<evidence type="ECO:0000313" key="11">
    <source>
        <dbReference type="EMBL" id="CUH92578.1"/>
    </source>
</evidence>
<keyword evidence="12" id="KW-1185">Reference proteome</keyword>
<dbReference type="NCBIfam" id="TIGR00539">
    <property type="entry name" value="hemN_rel"/>
    <property type="match status" value="1"/>
</dbReference>
<keyword evidence="7 9" id="KW-0411">Iron-sulfur</keyword>
<accession>A0A0K8J5F6</accession>
<dbReference type="OrthoDB" id="9808022at2"/>
<keyword evidence="4 9" id="KW-0949">S-adenosyl-L-methionine</keyword>
<evidence type="ECO:0000259" key="10">
    <source>
        <dbReference type="PROSITE" id="PS51918"/>
    </source>
</evidence>
<protein>
    <recommendedName>
        <fullName evidence="2 9">Heme chaperone HemW</fullName>
    </recommendedName>
</protein>
<evidence type="ECO:0000256" key="1">
    <source>
        <dbReference type="ARBA" id="ARBA00006100"/>
    </source>
</evidence>
<reference evidence="12" key="1">
    <citation type="submission" date="2015-09" db="EMBL/GenBank/DDBJ databases">
        <authorList>
            <person name="Wibberg D."/>
        </authorList>
    </citation>
    <scope>NUCLEOTIDE SEQUENCE [LARGE SCALE GENOMIC DNA]</scope>
    <source>
        <strain evidence="12">SD1D</strain>
    </source>
</reference>
<evidence type="ECO:0000256" key="8">
    <source>
        <dbReference type="ARBA" id="ARBA00023186"/>
    </source>
</evidence>
<organism evidence="11 12">
    <name type="scientific">Herbinix luporum</name>
    <dbReference type="NCBI Taxonomy" id="1679721"/>
    <lineage>
        <taxon>Bacteria</taxon>
        <taxon>Bacillati</taxon>
        <taxon>Bacillota</taxon>
        <taxon>Clostridia</taxon>
        <taxon>Lachnospirales</taxon>
        <taxon>Lachnospiraceae</taxon>
        <taxon>Herbinix</taxon>
    </lineage>
</organism>
<keyword evidence="9" id="KW-0004">4Fe-4S</keyword>
<dbReference type="InterPro" id="IPR034505">
    <property type="entry name" value="Coproporphyrinogen-III_oxidase"/>
</dbReference>
<dbReference type="Pfam" id="PF04055">
    <property type="entry name" value="Radical_SAM"/>
    <property type="match status" value="1"/>
</dbReference>
<keyword evidence="8 9" id="KW-0143">Chaperone</keyword>
<evidence type="ECO:0000256" key="5">
    <source>
        <dbReference type="ARBA" id="ARBA00022723"/>
    </source>
</evidence>
<evidence type="ECO:0000256" key="2">
    <source>
        <dbReference type="ARBA" id="ARBA00017228"/>
    </source>
</evidence>
<feature type="domain" description="Radical SAM core" evidence="10">
    <location>
        <begin position="10"/>
        <end position="250"/>
    </location>
</feature>
<dbReference type="AlphaFoldDB" id="A0A0K8J5F6"/>
<dbReference type="SUPFAM" id="SSF102114">
    <property type="entry name" value="Radical SAM enzymes"/>
    <property type="match status" value="1"/>
</dbReference>
<dbReference type="PROSITE" id="PS51918">
    <property type="entry name" value="RADICAL_SAM"/>
    <property type="match status" value="1"/>
</dbReference>
<dbReference type="CDD" id="cd01335">
    <property type="entry name" value="Radical_SAM"/>
    <property type="match status" value="1"/>
</dbReference>
<evidence type="ECO:0000256" key="3">
    <source>
        <dbReference type="ARBA" id="ARBA00022617"/>
    </source>
</evidence>
<evidence type="ECO:0000256" key="4">
    <source>
        <dbReference type="ARBA" id="ARBA00022691"/>
    </source>
</evidence>
<evidence type="ECO:0000313" key="12">
    <source>
        <dbReference type="Proteomes" id="UP000196053"/>
    </source>
</evidence>
<dbReference type="EMBL" id="LN879430">
    <property type="protein sequence ID" value="CUH92578.1"/>
    <property type="molecule type" value="Genomic_DNA"/>
</dbReference>
<dbReference type="GO" id="GO:0005737">
    <property type="term" value="C:cytoplasm"/>
    <property type="evidence" value="ECO:0007669"/>
    <property type="project" value="UniProtKB-SubCell"/>
</dbReference>
<comment type="similarity">
    <text evidence="1">Belongs to the anaerobic coproporphyrinogen-III oxidase family. HemW subfamily.</text>
</comment>
<dbReference type="InterPro" id="IPR013785">
    <property type="entry name" value="Aldolase_TIM"/>
</dbReference>
<dbReference type="InterPro" id="IPR058240">
    <property type="entry name" value="rSAM_sf"/>
</dbReference>
<keyword evidence="5 9" id="KW-0479">Metal-binding</keyword>
<evidence type="ECO:0000256" key="9">
    <source>
        <dbReference type="RuleBase" id="RU364116"/>
    </source>
</evidence>
<comment type="subcellular location">
    <subcellularLocation>
        <location evidence="9">Cytoplasm</location>
    </subcellularLocation>
</comment>
<dbReference type="PANTHER" id="PTHR13932">
    <property type="entry name" value="COPROPORPHYRINIGEN III OXIDASE"/>
    <property type="match status" value="1"/>
</dbReference>
<dbReference type="InterPro" id="IPR004559">
    <property type="entry name" value="HemW-like"/>
</dbReference>
<dbReference type="SMART" id="SM00729">
    <property type="entry name" value="Elp3"/>
    <property type="match status" value="1"/>
</dbReference>
<dbReference type="SFLD" id="SFLDF00562">
    <property type="entry name" value="HemN-like__clustered_with_heat"/>
    <property type="match status" value="1"/>
</dbReference>
<keyword evidence="6 9" id="KW-0408">Iron</keyword>
<keyword evidence="9" id="KW-0963">Cytoplasm</keyword>
<dbReference type="InterPro" id="IPR007197">
    <property type="entry name" value="rSAM"/>
</dbReference>
<dbReference type="InterPro" id="IPR006638">
    <property type="entry name" value="Elp3/MiaA/NifB-like_rSAM"/>
</dbReference>
<keyword evidence="3 9" id="KW-0349">Heme</keyword>
<dbReference type="GO" id="GO:0004109">
    <property type="term" value="F:coproporphyrinogen oxidase activity"/>
    <property type="evidence" value="ECO:0007669"/>
    <property type="project" value="InterPro"/>
</dbReference>
<dbReference type="RefSeq" id="WP_058257935.1">
    <property type="nucleotide sequence ID" value="NZ_DUPS01000029.1"/>
</dbReference>
<dbReference type="SFLD" id="SFLDS00029">
    <property type="entry name" value="Radical_SAM"/>
    <property type="match status" value="1"/>
</dbReference>
<dbReference type="Pfam" id="PF06969">
    <property type="entry name" value="HemN_C"/>
    <property type="match status" value="1"/>
</dbReference>
<dbReference type="GO" id="GO:0051539">
    <property type="term" value="F:4 iron, 4 sulfur cluster binding"/>
    <property type="evidence" value="ECO:0007669"/>
    <property type="project" value="UniProtKB-UniRule"/>
</dbReference>
<name>A0A0K8J5F6_9FIRM</name>
<proteinExistence type="inferred from homology"/>
<evidence type="ECO:0000256" key="7">
    <source>
        <dbReference type="ARBA" id="ARBA00023014"/>
    </source>
</evidence>
<dbReference type="Proteomes" id="UP000196053">
    <property type="component" value="Chromosome I"/>
</dbReference>
<evidence type="ECO:0000256" key="6">
    <source>
        <dbReference type="ARBA" id="ARBA00023004"/>
    </source>
</evidence>
<dbReference type="PANTHER" id="PTHR13932:SF5">
    <property type="entry name" value="RADICAL S-ADENOSYL METHIONINE DOMAIN-CONTAINING PROTEIN 1, MITOCHONDRIAL"/>
    <property type="match status" value="1"/>
</dbReference>